<dbReference type="Pfam" id="PF01522">
    <property type="entry name" value="Polysacc_deac_1"/>
    <property type="match status" value="1"/>
</dbReference>
<proteinExistence type="predicted"/>
<accession>A0A8J8B1L9</accession>
<dbReference type="InterPro" id="IPR011330">
    <property type="entry name" value="Glyco_hydro/deAcase_b/a-brl"/>
</dbReference>
<dbReference type="GO" id="GO:0005975">
    <property type="term" value="P:carbohydrate metabolic process"/>
    <property type="evidence" value="ECO:0007669"/>
    <property type="project" value="InterPro"/>
</dbReference>
<dbReference type="Gene3D" id="3.20.20.370">
    <property type="entry name" value="Glycoside hydrolase/deacetylase"/>
    <property type="match status" value="1"/>
</dbReference>
<keyword evidence="3" id="KW-1185">Reference proteome</keyword>
<gene>
    <name evidence="2" type="ORF">KCX82_07975</name>
</gene>
<dbReference type="Proteomes" id="UP000675664">
    <property type="component" value="Unassembled WGS sequence"/>
</dbReference>
<dbReference type="InterPro" id="IPR002509">
    <property type="entry name" value="NODB_dom"/>
</dbReference>
<dbReference type="CDD" id="cd10938">
    <property type="entry name" value="CE4_HpPgdA_like"/>
    <property type="match status" value="1"/>
</dbReference>
<dbReference type="GO" id="GO:0016810">
    <property type="term" value="F:hydrolase activity, acting on carbon-nitrogen (but not peptide) bonds"/>
    <property type="evidence" value="ECO:0007669"/>
    <property type="project" value="InterPro"/>
</dbReference>
<dbReference type="EMBL" id="JAGSND010000004">
    <property type="protein sequence ID" value="MBR0597806.1"/>
    <property type="molecule type" value="Genomic_DNA"/>
</dbReference>
<reference evidence="2" key="1">
    <citation type="submission" date="2021-04" db="EMBL/GenBank/DDBJ databases">
        <title>Sinoanaerobacter chloroacetimidivorans sp. nov., an obligate anaerobic bacterium isolated from anaerobic sludge.</title>
        <authorList>
            <person name="Bao Y."/>
        </authorList>
    </citation>
    <scope>NUCLEOTIDE SEQUENCE</scope>
    <source>
        <strain evidence="2">BAD-6</strain>
    </source>
</reference>
<dbReference type="PANTHER" id="PTHR47561">
    <property type="entry name" value="POLYSACCHARIDE DEACETYLASE FAMILY PROTEIN (AFU_ORTHOLOGUE AFUA_6G05030)"/>
    <property type="match status" value="1"/>
</dbReference>
<sequence length="283" mass="32811">MKKKMPVLLTFDLDGECLWRCRDPENANRPVTLSQGRYGPEVGAPRILKMLKKYGLHATFFIPGFTVNQYQELTKRIVDEGNEIGNHGWSHTYPDNMDGYDAEKKEYLDCSNIMEKVTGARPKAYRSPAWEFSTNTIDILEEMKEIEYSSNMMDADKIRYLKLGGRETKLVEIPIHWVLDDAAYWLYSLRTPGKAMQPLEAVENYWRSEFDALLEEFLEEVEEEGDSDICFVLTCHPQIIGRPARMKMLERLVKHMLETESVEFMTGIEAATRYKAKNPKKSD</sequence>
<dbReference type="InterPro" id="IPR037950">
    <property type="entry name" value="PgdA-like"/>
</dbReference>
<evidence type="ECO:0000313" key="3">
    <source>
        <dbReference type="Proteomes" id="UP000675664"/>
    </source>
</evidence>
<organism evidence="2 3">
    <name type="scientific">Sinanaerobacter chloroacetimidivorans</name>
    <dbReference type="NCBI Taxonomy" id="2818044"/>
    <lineage>
        <taxon>Bacteria</taxon>
        <taxon>Bacillati</taxon>
        <taxon>Bacillota</taxon>
        <taxon>Clostridia</taxon>
        <taxon>Peptostreptococcales</taxon>
        <taxon>Anaerovoracaceae</taxon>
        <taxon>Sinanaerobacter</taxon>
    </lineage>
</organism>
<dbReference type="PROSITE" id="PS51677">
    <property type="entry name" value="NODB"/>
    <property type="match status" value="1"/>
</dbReference>
<dbReference type="SUPFAM" id="SSF88713">
    <property type="entry name" value="Glycoside hydrolase/deacetylase"/>
    <property type="match status" value="1"/>
</dbReference>
<dbReference type="AlphaFoldDB" id="A0A8J8B1L9"/>
<name>A0A8J8B1L9_9FIRM</name>
<dbReference type="RefSeq" id="WP_227017936.1">
    <property type="nucleotide sequence ID" value="NZ_JAGSND010000004.1"/>
</dbReference>
<dbReference type="PANTHER" id="PTHR47561:SF1">
    <property type="entry name" value="POLYSACCHARIDE DEACETYLASE FAMILY PROTEIN (AFU_ORTHOLOGUE AFUA_6G05030)"/>
    <property type="match status" value="1"/>
</dbReference>
<protein>
    <submittedName>
        <fullName evidence="2">Polysaccharide deacetylase</fullName>
    </submittedName>
</protein>
<evidence type="ECO:0000259" key="1">
    <source>
        <dbReference type="PROSITE" id="PS51677"/>
    </source>
</evidence>
<comment type="caution">
    <text evidence="2">The sequence shown here is derived from an EMBL/GenBank/DDBJ whole genome shotgun (WGS) entry which is preliminary data.</text>
</comment>
<reference evidence="2" key="2">
    <citation type="submission" date="2021-04" db="EMBL/GenBank/DDBJ databases">
        <authorList>
            <person name="Liu J."/>
        </authorList>
    </citation>
    <scope>NUCLEOTIDE SEQUENCE</scope>
    <source>
        <strain evidence="2">BAD-6</strain>
    </source>
</reference>
<evidence type="ECO:0000313" key="2">
    <source>
        <dbReference type="EMBL" id="MBR0597806.1"/>
    </source>
</evidence>
<feature type="domain" description="NodB homology" evidence="1">
    <location>
        <begin position="29"/>
        <end position="265"/>
    </location>
</feature>